<evidence type="ECO:0000313" key="2">
    <source>
        <dbReference type="Proteomes" id="UP000787635"/>
    </source>
</evidence>
<comment type="caution">
    <text evidence="1">The sequence shown here is derived from an EMBL/GenBank/DDBJ whole genome shotgun (WGS) entry which is preliminary data.</text>
</comment>
<gene>
    <name evidence="1" type="ORF">HEQ75_26350</name>
</gene>
<proteinExistence type="predicted"/>
<dbReference type="RefSeq" id="WP_168035107.1">
    <property type="nucleotide sequence ID" value="NZ_JAAVNE010000082.1"/>
</dbReference>
<dbReference type="PIRSF" id="PIRSF001439">
    <property type="entry name" value="CryM"/>
    <property type="match status" value="1"/>
</dbReference>
<dbReference type="PANTHER" id="PTHR13812:SF19">
    <property type="entry name" value="KETIMINE REDUCTASE MU-CRYSTALLIN"/>
    <property type="match status" value="1"/>
</dbReference>
<organism evidence="1 2">
    <name type="scientific">Falsiroseomonas selenitidurans</name>
    <dbReference type="NCBI Taxonomy" id="2716335"/>
    <lineage>
        <taxon>Bacteria</taxon>
        <taxon>Pseudomonadati</taxon>
        <taxon>Pseudomonadota</taxon>
        <taxon>Alphaproteobacteria</taxon>
        <taxon>Acetobacterales</taxon>
        <taxon>Roseomonadaceae</taxon>
        <taxon>Falsiroseomonas</taxon>
    </lineage>
</organism>
<dbReference type="InterPro" id="IPR003462">
    <property type="entry name" value="ODC_Mu_crystall"/>
</dbReference>
<dbReference type="Proteomes" id="UP000787635">
    <property type="component" value="Unassembled WGS sequence"/>
</dbReference>
<dbReference type="Pfam" id="PF02423">
    <property type="entry name" value="OCD_Mu_crystall"/>
    <property type="match status" value="1"/>
</dbReference>
<name>A0ABX1EAZ3_9PROT</name>
<evidence type="ECO:0000313" key="1">
    <source>
        <dbReference type="EMBL" id="NKC34400.1"/>
    </source>
</evidence>
<reference evidence="1 2" key="1">
    <citation type="submission" date="2020-03" db="EMBL/GenBank/DDBJ databases">
        <title>Roseomonas selenitidurans sp. nov. isolated from urban soil.</title>
        <authorList>
            <person name="Liu H."/>
        </authorList>
    </citation>
    <scope>NUCLEOTIDE SEQUENCE [LARGE SCALE GENOMIC DNA]</scope>
    <source>
        <strain evidence="1 2">BU-1</strain>
    </source>
</reference>
<dbReference type="SUPFAM" id="SSF51735">
    <property type="entry name" value="NAD(P)-binding Rossmann-fold domains"/>
    <property type="match status" value="1"/>
</dbReference>
<sequence>MAQDDRFLILREGEAEGLVMPTEALEAIEAAWRDYGTSRQVLSRPSSQSLACGDTVFKVKGAVLPGAGLAGFRLVADNRDAEGETTRDWFWLAEAAGGRPVALVEAFWLHCLRTAATGALAARMLAPPGLRRAALVGAGRIGAHLLPALAAAMPGLEVVSVASRRIEAVEAFCRRAQPGLPFALRPAGSAAEACLGAELVLTITNATAPVLHAAHLAPGATVIGLGDTEIAADVLGWADRFVVDDLSFALQTGSVAGWVASGAVTAAQVAARLDADIGELAAGLKPGRRAPGDAVLAVVQGMAVGDLATVALAWRKAREAGLGARVDLARA</sequence>
<dbReference type="Gene3D" id="3.30.1780.10">
    <property type="entry name" value="ornithine cyclodeaminase, domain 1"/>
    <property type="match status" value="1"/>
</dbReference>
<protein>
    <submittedName>
        <fullName evidence="1">Ornithine cyclodeaminase family protein</fullName>
    </submittedName>
</protein>
<dbReference type="PANTHER" id="PTHR13812">
    <property type="entry name" value="KETIMINE REDUCTASE MU-CRYSTALLIN"/>
    <property type="match status" value="1"/>
</dbReference>
<accession>A0ABX1EAZ3</accession>
<dbReference type="EMBL" id="JAAVNE010000082">
    <property type="protein sequence ID" value="NKC34400.1"/>
    <property type="molecule type" value="Genomic_DNA"/>
</dbReference>
<dbReference type="InterPro" id="IPR023401">
    <property type="entry name" value="ODC_N"/>
</dbReference>
<keyword evidence="2" id="KW-1185">Reference proteome</keyword>
<dbReference type="Gene3D" id="3.40.50.720">
    <property type="entry name" value="NAD(P)-binding Rossmann-like Domain"/>
    <property type="match status" value="1"/>
</dbReference>
<dbReference type="InterPro" id="IPR036291">
    <property type="entry name" value="NAD(P)-bd_dom_sf"/>
</dbReference>